<reference evidence="1 2" key="1">
    <citation type="submission" date="2019-03" db="EMBL/GenBank/DDBJ databases">
        <title>Genomic Encyclopedia of Type Strains, Phase IV (KMG-IV): sequencing the most valuable type-strain genomes for metagenomic binning, comparative biology and taxonomic classification.</title>
        <authorList>
            <person name="Goeker M."/>
        </authorList>
    </citation>
    <scope>NUCLEOTIDE SEQUENCE [LARGE SCALE GENOMIC DNA]</scope>
    <source>
        <strain evidence="1 2">DSM 24455</strain>
    </source>
</reference>
<comment type="caution">
    <text evidence="1">The sequence shown here is derived from an EMBL/GenBank/DDBJ whole genome shotgun (WGS) entry which is preliminary data.</text>
</comment>
<evidence type="ECO:0000313" key="1">
    <source>
        <dbReference type="EMBL" id="TDT50352.1"/>
    </source>
</evidence>
<name>A0A4R7K9D1_9CLOT</name>
<proteinExistence type="predicted"/>
<organism evidence="1 2">
    <name type="scientific">Fonticella tunisiensis</name>
    <dbReference type="NCBI Taxonomy" id="1096341"/>
    <lineage>
        <taxon>Bacteria</taxon>
        <taxon>Bacillati</taxon>
        <taxon>Bacillota</taxon>
        <taxon>Clostridia</taxon>
        <taxon>Eubacteriales</taxon>
        <taxon>Clostridiaceae</taxon>
        <taxon>Fonticella</taxon>
    </lineage>
</organism>
<dbReference type="AlphaFoldDB" id="A0A4R7K9D1"/>
<keyword evidence="2" id="KW-1185">Reference proteome</keyword>
<gene>
    <name evidence="1" type="ORF">EDD71_13012</name>
</gene>
<dbReference type="EMBL" id="SOAZ01000030">
    <property type="protein sequence ID" value="TDT50352.1"/>
    <property type="molecule type" value="Genomic_DNA"/>
</dbReference>
<dbReference type="RefSeq" id="WP_133629223.1">
    <property type="nucleotide sequence ID" value="NZ_SOAZ01000030.1"/>
</dbReference>
<sequence>MKDRPKAHEDMDEVYTIFKTYPKNSMMPAITAGPQHKEMVSMMIVANDDTIEMINKEKEFDVQITTYVENVHDGKEKNLVMRFDMYFHNAHAVYEGIITDEPRGRQKEFVEVLKNTDTIDLWITDEQREVKRVVPLKWEYEKAKNVLDKFLQ</sequence>
<evidence type="ECO:0000313" key="2">
    <source>
        <dbReference type="Proteomes" id="UP000295325"/>
    </source>
</evidence>
<protein>
    <submittedName>
        <fullName evidence="1">Uncharacterized protein</fullName>
    </submittedName>
</protein>
<accession>A0A4R7K9D1</accession>
<dbReference type="Proteomes" id="UP000295325">
    <property type="component" value="Unassembled WGS sequence"/>
</dbReference>